<dbReference type="GO" id="GO:0016887">
    <property type="term" value="F:ATP hydrolysis activity"/>
    <property type="evidence" value="ECO:0007669"/>
    <property type="project" value="InterPro"/>
</dbReference>
<dbReference type="Gene3D" id="3.40.50.300">
    <property type="entry name" value="P-loop containing nucleotide triphosphate hydrolases"/>
    <property type="match status" value="1"/>
</dbReference>
<evidence type="ECO:0000256" key="1">
    <source>
        <dbReference type="ARBA" id="ARBA00022741"/>
    </source>
</evidence>
<feature type="domain" description="ABC transporter" evidence="3">
    <location>
        <begin position="15"/>
        <end position="54"/>
    </location>
</feature>
<dbReference type="EMBL" id="CAXITT010000618">
    <property type="protein sequence ID" value="CAL1544370.1"/>
    <property type="molecule type" value="Genomic_DNA"/>
</dbReference>
<gene>
    <name evidence="4" type="ORF">GSLYS_00017883001</name>
</gene>
<accession>A0AAV2IE61</accession>
<evidence type="ECO:0000313" key="5">
    <source>
        <dbReference type="Proteomes" id="UP001497497"/>
    </source>
</evidence>
<proteinExistence type="predicted"/>
<protein>
    <recommendedName>
        <fullName evidence="3">ABC transporter domain-containing protein</fullName>
    </recommendedName>
</protein>
<keyword evidence="5" id="KW-1185">Reference proteome</keyword>
<dbReference type="Pfam" id="PF00005">
    <property type="entry name" value="ABC_tran"/>
    <property type="match status" value="1"/>
</dbReference>
<name>A0AAV2IE61_LYMST</name>
<dbReference type="FunFam" id="3.40.50.300:FF:003492">
    <property type="entry name" value="AGAP012735-PA"/>
    <property type="match status" value="1"/>
</dbReference>
<dbReference type="InterPro" id="IPR050173">
    <property type="entry name" value="ABC_transporter_C-like"/>
</dbReference>
<reference evidence="4 5" key="1">
    <citation type="submission" date="2024-04" db="EMBL/GenBank/DDBJ databases">
        <authorList>
            <consortium name="Genoscope - CEA"/>
            <person name="William W."/>
        </authorList>
    </citation>
    <scope>NUCLEOTIDE SEQUENCE [LARGE SCALE GENOMIC DNA]</scope>
</reference>
<dbReference type="AlphaFoldDB" id="A0AAV2IE61"/>
<dbReference type="GO" id="GO:0005524">
    <property type="term" value="F:ATP binding"/>
    <property type="evidence" value="ECO:0007669"/>
    <property type="project" value="UniProtKB-KW"/>
</dbReference>
<dbReference type="SUPFAM" id="SSF52540">
    <property type="entry name" value="P-loop containing nucleoside triphosphate hydrolases"/>
    <property type="match status" value="1"/>
</dbReference>
<sequence length="128" mass="14165">MSHLKHVVSTMPAGLDSEVGENGINFSSGQRQLLCLTRALLRRSKILVMDEPTSSVDIETDSLVLNTVRRVFKHCTTITIAHRIHTILDCDRVLVLDNGNIVEFDSPQALLNQEDSRFYGLAKSAGAM</sequence>
<dbReference type="GO" id="GO:0016020">
    <property type="term" value="C:membrane"/>
    <property type="evidence" value="ECO:0007669"/>
    <property type="project" value="TreeGrafter"/>
</dbReference>
<evidence type="ECO:0000256" key="2">
    <source>
        <dbReference type="ARBA" id="ARBA00022840"/>
    </source>
</evidence>
<dbReference type="InterPro" id="IPR027417">
    <property type="entry name" value="P-loop_NTPase"/>
</dbReference>
<evidence type="ECO:0000259" key="3">
    <source>
        <dbReference type="Pfam" id="PF00005"/>
    </source>
</evidence>
<organism evidence="4 5">
    <name type="scientific">Lymnaea stagnalis</name>
    <name type="common">Great pond snail</name>
    <name type="synonym">Helix stagnalis</name>
    <dbReference type="NCBI Taxonomy" id="6523"/>
    <lineage>
        <taxon>Eukaryota</taxon>
        <taxon>Metazoa</taxon>
        <taxon>Spiralia</taxon>
        <taxon>Lophotrochozoa</taxon>
        <taxon>Mollusca</taxon>
        <taxon>Gastropoda</taxon>
        <taxon>Heterobranchia</taxon>
        <taxon>Euthyneura</taxon>
        <taxon>Panpulmonata</taxon>
        <taxon>Hygrophila</taxon>
        <taxon>Lymnaeoidea</taxon>
        <taxon>Lymnaeidae</taxon>
        <taxon>Lymnaea</taxon>
    </lineage>
</organism>
<keyword evidence="1" id="KW-0547">Nucleotide-binding</keyword>
<comment type="caution">
    <text evidence="4">The sequence shown here is derived from an EMBL/GenBank/DDBJ whole genome shotgun (WGS) entry which is preliminary data.</text>
</comment>
<dbReference type="GO" id="GO:0042626">
    <property type="term" value="F:ATPase-coupled transmembrane transporter activity"/>
    <property type="evidence" value="ECO:0007669"/>
    <property type="project" value="TreeGrafter"/>
</dbReference>
<dbReference type="InterPro" id="IPR003439">
    <property type="entry name" value="ABC_transporter-like_ATP-bd"/>
</dbReference>
<dbReference type="PANTHER" id="PTHR24223">
    <property type="entry name" value="ATP-BINDING CASSETTE SUB-FAMILY C"/>
    <property type="match status" value="1"/>
</dbReference>
<dbReference type="Proteomes" id="UP001497497">
    <property type="component" value="Unassembled WGS sequence"/>
</dbReference>
<evidence type="ECO:0000313" key="4">
    <source>
        <dbReference type="EMBL" id="CAL1544370.1"/>
    </source>
</evidence>
<keyword evidence="2" id="KW-0067">ATP-binding</keyword>